<evidence type="ECO:0000256" key="7">
    <source>
        <dbReference type="ARBA" id="ARBA00023049"/>
    </source>
</evidence>
<dbReference type="InterPro" id="IPR045834">
    <property type="entry name" value="Csd3_N2"/>
</dbReference>
<feature type="domain" description="LysM" evidence="8">
    <location>
        <begin position="68"/>
        <end position="116"/>
    </location>
</feature>
<protein>
    <submittedName>
        <fullName evidence="9">Murein DD-endopeptidase MepM and murein hydrolase activator NlpD, contain LysM domain</fullName>
    </submittedName>
</protein>
<organism evidence="9 10">
    <name type="scientific">Capnocytophaga granulosa</name>
    <dbReference type="NCBI Taxonomy" id="45242"/>
    <lineage>
        <taxon>Bacteria</taxon>
        <taxon>Pseudomonadati</taxon>
        <taxon>Bacteroidota</taxon>
        <taxon>Flavobacteriia</taxon>
        <taxon>Flavobacteriales</taxon>
        <taxon>Flavobacteriaceae</taxon>
        <taxon>Capnocytophaga</taxon>
    </lineage>
</organism>
<evidence type="ECO:0000256" key="4">
    <source>
        <dbReference type="ARBA" id="ARBA00022723"/>
    </source>
</evidence>
<keyword evidence="4" id="KW-0479">Metal-binding</keyword>
<dbReference type="GO" id="GO:0046872">
    <property type="term" value="F:metal ion binding"/>
    <property type="evidence" value="ECO:0007669"/>
    <property type="project" value="UniProtKB-KW"/>
</dbReference>
<keyword evidence="3" id="KW-0645">Protease</keyword>
<dbReference type="InterPro" id="IPR050570">
    <property type="entry name" value="Cell_wall_metabolism_enzyme"/>
</dbReference>
<dbReference type="InterPro" id="IPR016047">
    <property type="entry name" value="M23ase_b-sheet_dom"/>
</dbReference>
<dbReference type="InterPro" id="IPR018392">
    <property type="entry name" value="LysM"/>
</dbReference>
<comment type="caution">
    <text evidence="9">The sequence shown here is derived from an EMBL/GenBank/DDBJ whole genome shotgun (WGS) entry which is preliminary data.</text>
</comment>
<dbReference type="EMBL" id="FNND01000003">
    <property type="protein sequence ID" value="SDW67666.1"/>
    <property type="molecule type" value="Genomic_DNA"/>
</dbReference>
<evidence type="ECO:0000313" key="10">
    <source>
        <dbReference type="Proteomes" id="UP000182771"/>
    </source>
</evidence>
<dbReference type="GO" id="GO:0004222">
    <property type="term" value="F:metalloendopeptidase activity"/>
    <property type="evidence" value="ECO:0007669"/>
    <property type="project" value="TreeGrafter"/>
</dbReference>
<dbReference type="Gene3D" id="3.10.450.350">
    <property type="match status" value="2"/>
</dbReference>
<dbReference type="GO" id="GO:0006508">
    <property type="term" value="P:proteolysis"/>
    <property type="evidence" value="ECO:0007669"/>
    <property type="project" value="UniProtKB-KW"/>
</dbReference>
<dbReference type="Proteomes" id="UP000182771">
    <property type="component" value="Unassembled WGS sequence"/>
</dbReference>
<keyword evidence="7" id="KW-0482">Metalloprotease</keyword>
<evidence type="ECO:0000256" key="5">
    <source>
        <dbReference type="ARBA" id="ARBA00022801"/>
    </source>
</evidence>
<evidence type="ECO:0000256" key="6">
    <source>
        <dbReference type="ARBA" id="ARBA00022833"/>
    </source>
</evidence>
<reference evidence="9 10" key="1">
    <citation type="submission" date="2016-10" db="EMBL/GenBank/DDBJ databases">
        <authorList>
            <person name="Varghese N."/>
            <person name="Submissions S."/>
        </authorList>
    </citation>
    <scope>NUCLEOTIDE SEQUENCE [LARGE SCALE GENOMIC DNA]</scope>
    <source>
        <strain evidence="9 10">DSM 11449</strain>
    </source>
</reference>
<keyword evidence="10" id="KW-1185">Reference proteome</keyword>
<dbReference type="Pfam" id="PF01551">
    <property type="entry name" value="Peptidase_M23"/>
    <property type="match status" value="1"/>
</dbReference>
<name>A0A1H2VH25_9FLAO</name>
<dbReference type="PROSITE" id="PS51782">
    <property type="entry name" value="LYSM"/>
    <property type="match status" value="1"/>
</dbReference>
<dbReference type="SUPFAM" id="SSF51261">
    <property type="entry name" value="Duplicated hybrid motif"/>
    <property type="match status" value="1"/>
</dbReference>
<comment type="cofactor">
    <cofactor evidence="1">
        <name>Zn(2+)</name>
        <dbReference type="ChEBI" id="CHEBI:29105"/>
    </cofactor>
</comment>
<dbReference type="Pfam" id="PF19425">
    <property type="entry name" value="Csd3_N2"/>
    <property type="match status" value="1"/>
</dbReference>
<proteinExistence type="predicted"/>
<keyword evidence="6" id="KW-0862">Zinc</keyword>
<dbReference type="GO" id="GO:0030313">
    <property type="term" value="C:cell envelope"/>
    <property type="evidence" value="ECO:0007669"/>
    <property type="project" value="UniProtKB-SubCell"/>
</dbReference>
<gene>
    <name evidence="9" type="ORF">SAMN05444420_103181</name>
</gene>
<dbReference type="PANTHER" id="PTHR21666:SF288">
    <property type="entry name" value="CELL DIVISION PROTEIN YTFB"/>
    <property type="match status" value="1"/>
</dbReference>
<dbReference type="AlphaFoldDB" id="A0A1H2VH25"/>
<evidence type="ECO:0000256" key="3">
    <source>
        <dbReference type="ARBA" id="ARBA00022670"/>
    </source>
</evidence>
<dbReference type="CDD" id="cd12797">
    <property type="entry name" value="M23_peptidase"/>
    <property type="match status" value="1"/>
</dbReference>
<dbReference type="Gene3D" id="2.70.70.10">
    <property type="entry name" value="Glucose Permease (Domain IIA)"/>
    <property type="match status" value="1"/>
</dbReference>
<evidence type="ECO:0000313" key="9">
    <source>
        <dbReference type="EMBL" id="SDW67666.1"/>
    </source>
</evidence>
<comment type="subcellular location">
    <subcellularLocation>
        <location evidence="2">Cell envelope</location>
    </subcellularLocation>
</comment>
<evidence type="ECO:0000259" key="8">
    <source>
        <dbReference type="PROSITE" id="PS51782"/>
    </source>
</evidence>
<evidence type="ECO:0000256" key="2">
    <source>
        <dbReference type="ARBA" id="ARBA00004196"/>
    </source>
</evidence>
<accession>A0A1H2VH25</accession>
<dbReference type="PANTHER" id="PTHR21666">
    <property type="entry name" value="PEPTIDASE-RELATED"/>
    <property type="match status" value="1"/>
</dbReference>
<dbReference type="OrthoDB" id="9810477at2"/>
<keyword evidence="5 9" id="KW-0378">Hydrolase</keyword>
<sequence length="441" mass="49649">MEKKHELCSPNTCTLMKRLFGSILLAGLLAIAPACKRDKAPAPVVQQVAEPPKPVYEYGFNLLEYNIIKDTLKPGDTFGALLSNHGVPLERVAKIADLSKELIRPRNFKAGQAYALIFDKKQPDSLAYFLYQPDLLHFIEIKTRDSLAIRQIDRKVTLVEREGGGYIKNNLLDDMTKSGLSFAAAYKLSQIFDYTIDFFNLQEDDKFKIIYDERYVDDTINAGLVQVKAAFFEHKGKPYYAFHFQADTTKSGGYYDENGNMMKRMFLKSPLDIFRITSHYGMRYHPILHQMKGHFGTDYAAPSGTPIRATASGTVTQAGYGSGNGNYVKIRHDKTYETQYLHMSKIIARKGQHVAQGEVIGLVGSTGLATGPHVCYRFWKNGVQVDPLKEKLPDATPIDEKLRPRYMEAIAPLKKQLDAVPYTNIQTTEQAEVVPDTLKAQ</sequence>
<evidence type="ECO:0000256" key="1">
    <source>
        <dbReference type="ARBA" id="ARBA00001947"/>
    </source>
</evidence>
<dbReference type="InterPro" id="IPR011055">
    <property type="entry name" value="Dup_hybrid_motif"/>
</dbReference>